<keyword evidence="6 7" id="KW-0333">Golgi apparatus</keyword>
<protein>
    <recommendedName>
        <fullName evidence="7">Trafficking protein particle complex subunit</fullName>
    </recommendedName>
</protein>
<dbReference type="PANTHER" id="PTHR20902:SF0">
    <property type="entry name" value="TRAFFICKING PROTEIN PARTICLE COMPLEX SUBUNIT 5"/>
    <property type="match status" value="1"/>
</dbReference>
<evidence type="ECO:0000256" key="5">
    <source>
        <dbReference type="ARBA" id="ARBA00022892"/>
    </source>
</evidence>
<accession>A0A7S3LJ57</accession>
<proteinExistence type="inferred from homology"/>
<sequence length="195" mass="21849">MSTSGANAAPAPSKNILDRPLSKGPGRFVSESSFSFLFSELIQYSQNRVNDIADLENKLKDAGHRVGWRILNLVVHRERPHRRDTKVVTILQFISSKCWKTLFGKATDALERSTESESIYYMYENEPLTNKFISLPRELEGRLNCANFNAGIIRGILDAANFPADVKAVSVTNNGVTKTVYVVEFDKSFLRDTAS</sequence>
<reference evidence="8" key="1">
    <citation type="submission" date="2021-01" db="EMBL/GenBank/DDBJ databases">
        <authorList>
            <person name="Corre E."/>
            <person name="Pelletier E."/>
            <person name="Niang G."/>
            <person name="Scheremetjew M."/>
            <person name="Finn R."/>
            <person name="Kale V."/>
            <person name="Holt S."/>
            <person name="Cochrane G."/>
            <person name="Meng A."/>
            <person name="Brown T."/>
            <person name="Cohen L."/>
        </authorList>
    </citation>
    <scope>NUCLEOTIDE SEQUENCE</scope>
    <source>
        <strain evidence="8">GSBS06</strain>
    </source>
</reference>
<dbReference type="InterPro" id="IPR007194">
    <property type="entry name" value="TRAPP_component"/>
</dbReference>
<dbReference type="Pfam" id="PF04051">
    <property type="entry name" value="TRAPP"/>
    <property type="match status" value="1"/>
</dbReference>
<comment type="subunit">
    <text evidence="7">Part of the multisubunit TRAPP (transport protein particle) complex.</text>
</comment>
<evidence type="ECO:0000313" key="8">
    <source>
        <dbReference type="EMBL" id="CAE0432319.1"/>
    </source>
</evidence>
<evidence type="ECO:0000256" key="3">
    <source>
        <dbReference type="ARBA" id="ARBA00022448"/>
    </source>
</evidence>
<evidence type="ECO:0000256" key="4">
    <source>
        <dbReference type="ARBA" id="ARBA00022824"/>
    </source>
</evidence>
<dbReference type="GO" id="GO:1990071">
    <property type="term" value="C:TRAPPII protein complex"/>
    <property type="evidence" value="ECO:0007669"/>
    <property type="project" value="TreeGrafter"/>
</dbReference>
<keyword evidence="3 7" id="KW-0813">Transport</keyword>
<gene>
    <name evidence="8" type="ORF">ASTO00021_LOCUS2645</name>
</gene>
<evidence type="ECO:0000256" key="7">
    <source>
        <dbReference type="PIRNR" id="PIRNR017479"/>
    </source>
</evidence>
<keyword evidence="4 7" id="KW-0256">Endoplasmic reticulum</keyword>
<comment type="similarity">
    <text evidence="2 7">Belongs to the TRAPP small subunits family. BET3 subfamily.</text>
</comment>
<evidence type="ECO:0000256" key="6">
    <source>
        <dbReference type="ARBA" id="ARBA00023034"/>
    </source>
</evidence>
<dbReference type="GO" id="GO:1990070">
    <property type="term" value="C:TRAPPI protein complex"/>
    <property type="evidence" value="ECO:0007669"/>
    <property type="project" value="TreeGrafter"/>
</dbReference>
<dbReference type="CDD" id="cd14943">
    <property type="entry name" value="TRAPPC5_Trs31"/>
    <property type="match status" value="1"/>
</dbReference>
<dbReference type="AlphaFoldDB" id="A0A7S3LJ57"/>
<dbReference type="InterPro" id="IPR016696">
    <property type="entry name" value="TRAPP-I_su5"/>
</dbReference>
<dbReference type="InterPro" id="IPR024096">
    <property type="entry name" value="NO_sig/Golgi_transp_ligand-bd"/>
</dbReference>
<comment type="subcellular location">
    <subcellularLocation>
        <location evidence="1">Endoplasmic reticulum</location>
    </subcellularLocation>
    <subcellularLocation>
        <location evidence="7">Golgi apparatus</location>
        <location evidence="7">cis-Golgi network</location>
    </subcellularLocation>
</comment>
<dbReference type="EMBL" id="HBIN01003797">
    <property type="protein sequence ID" value="CAE0432319.1"/>
    <property type="molecule type" value="Transcribed_RNA"/>
</dbReference>
<dbReference type="GO" id="GO:0006888">
    <property type="term" value="P:endoplasmic reticulum to Golgi vesicle-mediated transport"/>
    <property type="evidence" value="ECO:0007669"/>
    <property type="project" value="TreeGrafter"/>
</dbReference>
<dbReference type="PIRSF" id="PIRSF017479">
    <property type="entry name" value="TRAPP_I_complex_Trs31"/>
    <property type="match status" value="1"/>
</dbReference>
<evidence type="ECO:0000256" key="1">
    <source>
        <dbReference type="ARBA" id="ARBA00004240"/>
    </source>
</evidence>
<evidence type="ECO:0000256" key="2">
    <source>
        <dbReference type="ARBA" id="ARBA00006218"/>
    </source>
</evidence>
<keyword evidence="5 7" id="KW-0931">ER-Golgi transport</keyword>
<dbReference type="GO" id="GO:1990072">
    <property type="term" value="C:TRAPPIII protein complex"/>
    <property type="evidence" value="ECO:0007669"/>
    <property type="project" value="TreeGrafter"/>
</dbReference>
<organism evidence="8">
    <name type="scientific">Aplanochytrium stocchinoi</name>
    <dbReference type="NCBI Taxonomy" id="215587"/>
    <lineage>
        <taxon>Eukaryota</taxon>
        <taxon>Sar</taxon>
        <taxon>Stramenopiles</taxon>
        <taxon>Bigyra</taxon>
        <taxon>Labyrinthulomycetes</taxon>
        <taxon>Thraustochytrida</taxon>
        <taxon>Thraustochytriidae</taxon>
        <taxon>Aplanochytrium</taxon>
    </lineage>
</organism>
<name>A0A7S3LJ57_9STRA</name>
<dbReference type="SUPFAM" id="SSF111126">
    <property type="entry name" value="Ligand-binding domain in the NO signalling and Golgi transport"/>
    <property type="match status" value="1"/>
</dbReference>
<dbReference type="PANTHER" id="PTHR20902">
    <property type="entry name" value="41-2 PROTEIN ANTIGEN-RELATED"/>
    <property type="match status" value="1"/>
</dbReference>
<dbReference type="GO" id="GO:0005783">
    <property type="term" value="C:endoplasmic reticulum"/>
    <property type="evidence" value="ECO:0007669"/>
    <property type="project" value="UniProtKB-SubCell"/>
</dbReference>
<dbReference type="FunFam" id="3.30.1380.20:FF:000002">
    <property type="entry name" value="Trafficking protein particle complex subunit"/>
    <property type="match status" value="1"/>
</dbReference>
<dbReference type="Gene3D" id="3.30.1380.20">
    <property type="entry name" value="Trafficking protein particle complex subunit 3"/>
    <property type="match status" value="1"/>
</dbReference>